<feature type="repeat" description="ANK" evidence="3">
    <location>
        <begin position="177"/>
        <end position="209"/>
    </location>
</feature>
<dbReference type="SUPFAM" id="SSF48403">
    <property type="entry name" value="Ankyrin repeat"/>
    <property type="match status" value="2"/>
</dbReference>
<feature type="repeat" description="ANK" evidence="3">
    <location>
        <begin position="590"/>
        <end position="622"/>
    </location>
</feature>
<feature type="compositionally biased region" description="Basic and acidic residues" evidence="4">
    <location>
        <begin position="98"/>
        <end position="112"/>
    </location>
</feature>
<comment type="caution">
    <text evidence="5">The sequence shown here is derived from an EMBL/GenBank/DDBJ whole genome shotgun (WGS) entry which is preliminary data.</text>
</comment>
<dbReference type="PROSITE" id="PS50297">
    <property type="entry name" value="ANK_REP_REGION"/>
    <property type="match status" value="8"/>
</dbReference>
<accession>A0A8H7ZPC3</accession>
<dbReference type="InterPro" id="IPR036770">
    <property type="entry name" value="Ankyrin_rpt-contain_sf"/>
</dbReference>
<feature type="repeat" description="ANK" evidence="3">
    <location>
        <begin position="524"/>
        <end position="556"/>
    </location>
</feature>
<feature type="region of interest" description="Disordered" evidence="4">
    <location>
        <begin position="391"/>
        <end position="534"/>
    </location>
</feature>
<gene>
    <name evidence="5" type="ORF">BJ554DRAFT_3395</name>
</gene>
<name>A0A8H7ZPC3_9FUNG</name>
<evidence type="ECO:0000256" key="3">
    <source>
        <dbReference type="PROSITE-ProRule" id="PRU00023"/>
    </source>
</evidence>
<feature type="compositionally biased region" description="Low complexity" evidence="4">
    <location>
        <begin position="12"/>
        <end position="26"/>
    </location>
</feature>
<evidence type="ECO:0000256" key="4">
    <source>
        <dbReference type="SAM" id="MobiDB-lite"/>
    </source>
</evidence>
<feature type="compositionally biased region" description="Polar residues" evidence="4">
    <location>
        <begin position="404"/>
        <end position="415"/>
    </location>
</feature>
<evidence type="ECO:0000256" key="1">
    <source>
        <dbReference type="ARBA" id="ARBA00022737"/>
    </source>
</evidence>
<evidence type="ECO:0000313" key="6">
    <source>
        <dbReference type="Proteomes" id="UP000673691"/>
    </source>
</evidence>
<feature type="compositionally biased region" description="Basic and acidic residues" evidence="4">
    <location>
        <begin position="416"/>
        <end position="426"/>
    </location>
</feature>
<feature type="repeat" description="ANK" evidence="3">
    <location>
        <begin position="111"/>
        <end position="143"/>
    </location>
</feature>
<evidence type="ECO:0000256" key="2">
    <source>
        <dbReference type="ARBA" id="ARBA00023043"/>
    </source>
</evidence>
<dbReference type="PANTHER" id="PTHR24171:SF8">
    <property type="entry name" value="BRCA1-ASSOCIATED RING DOMAIN PROTEIN 1"/>
    <property type="match status" value="1"/>
</dbReference>
<dbReference type="PROSITE" id="PS50088">
    <property type="entry name" value="ANK_REPEAT"/>
    <property type="match status" value="9"/>
</dbReference>
<dbReference type="GO" id="GO:0004842">
    <property type="term" value="F:ubiquitin-protein transferase activity"/>
    <property type="evidence" value="ECO:0007669"/>
    <property type="project" value="TreeGrafter"/>
</dbReference>
<sequence>MWSEYTNEARKSSSSFQGSSEQSMRSNCDHLESSENEKRRGEAGARPREKRASRGQRKRRSFSMYSEGDSASSTEVPPENETLPARSPSPGRPKSRLKGVERGHPDKRDRAGRTPLIKYANLGDLDSCEELLELGAAINVKDNAGWTALHEAALAGHYTLLNVLLRHGAELNIRADNGDTPLHDSVQNGHIDCVQALLEAGADPEISNDEGVTPITAADDGLMLELLLQYQALRRAAKVEDKSGRAALHRAAAEGLLQDVVAILRYGGAVDAVDYAGRAALHEACSGGHVDVVKALLAAGAGFDADSAGLTPLHHAIRGRHLDCVRELLIAGANPWAFDQDGKTAFDFASDFPPASDMLIQWRFSASDDKESASNGDVSSVYWRMAGRDSFSGSTREVSGPDGDSSSSRNFQHTQQDAEGRREHRGSISSGFRLRPRRRPQYAERMVDSEDDVSNYSEEGSSSSLSSAGGKNDARFMPSKSSSTNGAPSPTKRKTTPRQTVDVLPSSKERRSPCKRQRRDTSGSGITPLHVYASKSDAERMRALLANGTDPSPRDNAGYTPLHEAALRGHAEVVQALIVAGADVAARGYEGDTPLHDAAQNGHRKVYRILVKAGADEDALNVKGQRPRDFFKSRDDSAVKQQLKARDRTEKRKADTRRRCRSEGVQTKNLLPAQEKLGGLLPDGRSQDSPALTGEYSVGSAERGAKRAHCGVTSCR</sequence>
<dbReference type="Proteomes" id="UP000673691">
    <property type="component" value="Unassembled WGS sequence"/>
</dbReference>
<dbReference type="InterPro" id="IPR002110">
    <property type="entry name" value="Ankyrin_rpt"/>
</dbReference>
<dbReference type="OrthoDB" id="194358at2759"/>
<feature type="repeat" description="ANK" evidence="3">
    <location>
        <begin position="144"/>
        <end position="176"/>
    </location>
</feature>
<organism evidence="5 6">
    <name type="scientific">Olpidium bornovanus</name>
    <dbReference type="NCBI Taxonomy" id="278681"/>
    <lineage>
        <taxon>Eukaryota</taxon>
        <taxon>Fungi</taxon>
        <taxon>Fungi incertae sedis</taxon>
        <taxon>Olpidiomycota</taxon>
        <taxon>Olpidiomycotina</taxon>
        <taxon>Olpidiomycetes</taxon>
        <taxon>Olpidiales</taxon>
        <taxon>Olpidiaceae</taxon>
        <taxon>Olpidium</taxon>
    </lineage>
</organism>
<dbReference type="PANTHER" id="PTHR24171">
    <property type="entry name" value="ANKYRIN REPEAT DOMAIN-CONTAINING PROTEIN 39-RELATED"/>
    <property type="match status" value="1"/>
</dbReference>
<dbReference type="SMART" id="SM00248">
    <property type="entry name" value="ANK"/>
    <property type="match status" value="9"/>
</dbReference>
<feature type="repeat" description="ANK" evidence="3">
    <location>
        <begin position="276"/>
        <end position="308"/>
    </location>
</feature>
<reference evidence="5 6" key="1">
    <citation type="journal article" name="Sci. Rep.">
        <title>Genome-scale phylogenetic analyses confirm Olpidium as the closest living zoosporic fungus to the non-flagellated, terrestrial fungi.</title>
        <authorList>
            <person name="Chang Y."/>
            <person name="Rochon D."/>
            <person name="Sekimoto S."/>
            <person name="Wang Y."/>
            <person name="Chovatia M."/>
            <person name="Sandor L."/>
            <person name="Salamov A."/>
            <person name="Grigoriev I.V."/>
            <person name="Stajich J.E."/>
            <person name="Spatafora J.W."/>
        </authorList>
    </citation>
    <scope>NUCLEOTIDE SEQUENCE [LARGE SCALE GENOMIC DNA]</scope>
    <source>
        <strain evidence="5">S191</strain>
    </source>
</reference>
<feature type="compositionally biased region" description="Basic and acidic residues" evidence="4">
    <location>
        <begin position="27"/>
        <end position="52"/>
    </location>
</feature>
<dbReference type="EMBL" id="JAEFCI010011194">
    <property type="protein sequence ID" value="KAG5456765.1"/>
    <property type="molecule type" value="Genomic_DNA"/>
</dbReference>
<dbReference type="GO" id="GO:0085020">
    <property type="term" value="P:protein K6-linked ubiquitination"/>
    <property type="evidence" value="ECO:0007669"/>
    <property type="project" value="TreeGrafter"/>
</dbReference>
<keyword evidence="1" id="KW-0677">Repeat</keyword>
<protein>
    <submittedName>
        <fullName evidence="5">Ankyrin repeat-containing domain protein</fullName>
    </submittedName>
</protein>
<feature type="region of interest" description="Disordered" evidence="4">
    <location>
        <begin position="634"/>
        <end position="700"/>
    </location>
</feature>
<feature type="compositionally biased region" description="Polar residues" evidence="4">
    <location>
        <begin position="479"/>
        <end position="488"/>
    </location>
</feature>
<proteinExistence type="predicted"/>
<evidence type="ECO:0000313" key="5">
    <source>
        <dbReference type="EMBL" id="KAG5456765.1"/>
    </source>
</evidence>
<keyword evidence="2 3" id="KW-0040">ANK repeat</keyword>
<dbReference type="PRINTS" id="PR01415">
    <property type="entry name" value="ANKYRIN"/>
</dbReference>
<feature type="repeat" description="ANK" evidence="3">
    <location>
        <begin position="308"/>
        <end position="340"/>
    </location>
</feature>
<feature type="repeat" description="ANK" evidence="3">
    <location>
        <begin position="243"/>
        <end position="275"/>
    </location>
</feature>
<feature type="compositionally biased region" description="Basic and acidic residues" evidence="4">
    <location>
        <begin position="634"/>
        <end position="653"/>
    </location>
</feature>
<dbReference type="AlphaFoldDB" id="A0A8H7ZPC3"/>
<feature type="compositionally biased region" description="Low complexity" evidence="4">
    <location>
        <begin position="454"/>
        <end position="467"/>
    </location>
</feature>
<feature type="region of interest" description="Disordered" evidence="4">
    <location>
        <begin position="1"/>
        <end position="112"/>
    </location>
</feature>
<keyword evidence="6" id="KW-1185">Reference proteome</keyword>
<feature type="repeat" description="ANK" evidence="3">
    <location>
        <begin position="557"/>
        <end position="589"/>
    </location>
</feature>
<dbReference type="Gene3D" id="1.25.40.20">
    <property type="entry name" value="Ankyrin repeat-containing domain"/>
    <property type="match status" value="3"/>
</dbReference>
<dbReference type="Pfam" id="PF12796">
    <property type="entry name" value="Ank_2"/>
    <property type="match status" value="3"/>
</dbReference>